<dbReference type="Proteomes" id="UP000291343">
    <property type="component" value="Unassembled WGS sequence"/>
</dbReference>
<reference evidence="2 3" key="1">
    <citation type="journal article" date="2017" name="Gigascience">
        <title>Genome sequence of the small brown planthopper, Laodelphax striatellus.</title>
        <authorList>
            <person name="Zhu J."/>
            <person name="Jiang F."/>
            <person name="Wang X."/>
            <person name="Yang P."/>
            <person name="Bao Y."/>
            <person name="Zhao W."/>
            <person name="Wang W."/>
            <person name="Lu H."/>
            <person name="Wang Q."/>
            <person name="Cui N."/>
            <person name="Li J."/>
            <person name="Chen X."/>
            <person name="Luo L."/>
            <person name="Yu J."/>
            <person name="Kang L."/>
            <person name="Cui F."/>
        </authorList>
    </citation>
    <scope>NUCLEOTIDE SEQUENCE [LARGE SCALE GENOMIC DNA]</scope>
    <source>
        <strain evidence="2">Lst14</strain>
    </source>
</reference>
<proteinExistence type="predicted"/>
<feature type="domain" description="MULE transposase" evidence="1">
    <location>
        <begin position="33"/>
        <end position="128"/>
    </location>
</feature>
<sequence length="156" mass="18403">MFLEWNFIEDGEDFSVVYFAKHLREILASSKEWHMDGTFKTVLRQPRLQQLFTIMAIYNDQAIPIVFCLMTARTATLYEKIFCHLMENIPNLQQPRNIVSDYEAAIKAAVWRAFPLARQVGCWFHFAQMITTILVMEFSILQKYLTLPYQLRNGQI</sequence>
<evidence type="ECO:0000313" key="2">
    <source>
        <dbReference type="EMBL" id="RZF38703.1"/>
    </source>
</evidence>
<protein>
    <recommendedName>
        <fullName evidence="1">MULE transposase domain-containing protein</fullName>
    </recommendedName>
</protein>
<accession>A0A482WYX5</accession>
<dbReference type="InterPro" id="IPR018289">
    <property type="entry name" value="MULE_transposase_dom"/>
</dbReference>
<dbReference type="PANTHER" id="PTHR47160:SF10">
    <property type="entry name" value="MULE TRANSPOSASE DOMAIN-CONTAINING PROTEIN"/>
    <property type="match status" value="1"/>
</dbReference>
<keyword evidence="3" id="KW-1185">Reference proteome</keyword>
<dbReference type="EMBL" id="QKKF02021991">
    <property type="protein sequence ID" value="RZF38703.1"/>
    <property type="molecule type" value="Genomic_DNA"/>
</dbReference>
<evidence type="ECO:0000313" key="3">
    <source>
        <dbReference type="Proteomes" id="UP000291343"/>
    </source>
</evidence>
<dbReference type="Pfam" id="PF10551">
    <property type="entry name" value="MULE"/>
    <property type="match status" value="1"/>
</dbReference>
<organism evidence="2 3">
    <name type="scientific">Laodelphax striatellus</name>
    <name type="common">Small brown planthopper</name>
    <name type="synonym">Delphax striatella</name>
    <dbReference type="NCBI Taxonomy" id="195883"/>
    <lineage>
        <taxon>Eukaryota</taxon>
        <taxon>Metazoa</taxon>
        <taxon>Ecdysozoa</taxon>
        <taxon>Arthropoda</taxon>
        <taxon>Hexapoda</taxon>
        <taxon>Insecta</taxon>
        <taxon>Pterygota</taxon>
        <taxon>Neoptera</taxon>
        <taxon>Paraneoptera</taxon>
        <taxon>Hemiptera</taxon>
        <taxon>Auchenorrhyncha</taxon>
        <taxon>Fulgoroidea</taxon>
        <taxon>Delphacidae</taxon>
        <taxon>Criomorphinae</taxon>
        <taxon>Laodelphax</taxon>
    </lineage>
</organism>
<dbReference type="PANTHER" id="PTHR47160">
    <property type="entry name" value="PUTATIVE-RELATED"/>
    <property type="match status" value="1"/>
</dbReference>
<dbReference type="OrthoDB" id="6482909at2759"/>
<name>A0A482WYX5_LAOST</name>
<dbReference type="InParanoid" id="A0A482WYX5"/>
<dbReference type="AlphaFoldDB" id="A0A482WYX5"/>
<comment type="caution">
    <text evidence="2">The sequence shown here is derived from an EMBL/GenBank/DDBJ whole genome shotgun (WGS) entry which is preliminary data.</text>
</comment>
<evidence type="ECO:0000259" key="1">
    <source>
        <dbReference type="Pfam" id="PF10551"/>
    </source>
</evidence>
<gene>
    <name evidence="2" type="ORF">LSTR_LSTR011013</name>
</gene>